<organism evidence="1 2">
    <name type="scientific">Aerophobetes bacterium</name>
    <dbReference type="NCBI Taxonomy" id="2030807"/>
    <lineage>
        <taxon>Bacteria</taxon>
        <taxon>Candidatus Aerophobota</taxon>
    </lineage>
</organism>
<evidence type="ECO:0000313" key="1">
    <source>
        <dbReference type="EMBL" id="TET62741.1"/>
    </source>
</evidence>
<accession>A0A523W6X5</accession>
<comment type="caution">
    <text evidence="1">The sequence shown here is derived from an EMBL/GenBank/DDBJ whole genome shotgun (WGS) entry which is preliminary data.</text>
</comment>
<protein>
    <submittedName>
        <fullName evidence="1">Uncharacterized protein</fullName>
    </submittedName>
</protein>
<reference evidence="1 2" key="1">
    <citation type="submission" date="2019-03" db="EMBL/GenBank/DDBJ databases">
        <title>Metabolic potential of uncultured bacteria and archaea associated with petroleum seepage in deep-sea sediments.</title>
        <authorList>
            <person name="Dong X."/>
            <person name="Hubert C."/>
        </authorList>
    </citation>
    <scope>NUCLEOTIDE SEQUENCE [LARGE SCALE GENOMIC DNA]</scope>
    <source>
        <strain evidence="1">E29_bin52</strain>
    </source>
</reference>
<gene>
    <name evidence="1" type="ORF">E3J48_03830</name>
</gene>
<evidence type="ECO:0000313" key="2">
    <source>
        <dbReference type="Proteomes" id="UP000319130"/>
    </source>
</evidence>
<name>A0A523W6X5_UNCAE</name>
<dbReference type="Proteomes" id="UP000319130">
    <property type="component" value="Unassembled WGS sequence"/>
</dbReference>
<dbReference type="EMBL" id="SOIZ01000163">
    <property type="protein sequence ID" value="TET62741.1"/>
    <property type="molecule type" value="Genomic_DNA"/>
</dbReference>
<sequence length="88" mass="10407">MNKNEVTLARLSRQINDEDRTQFVHRKPNGEARHWIEDETARRLELSDLFYPRNTQKSRISGSGQRNKRKLLFNDTNPTLVVISIWQA</sequence>
<dbReference type="AlphaFoldDB" id="A0A523W6X5"/>
<proteinExistence type="predicted"/>